<gene>
    <name evidence="2" type="ORF">ERX55_03010</name>
</gene>
<dbReference type="Gene3D" id="3.40.50.620">
    <property type="entry name" value="HUPs"/>
    <property type="match status" value="1"/>
</dbReference>
<proteinExistence type="predicted"/>
<feature type="domain" description="DUF218" evidence="1">
    <location>
        <begin position="40"/>
        <end position="162"/>
    </location>
</feature>
<dbReference type="AlphaFoldDB" id="A0A4R6C1R2"/>
<accession>A0A4R6C1R2</accession>
<comment type="caution">
    <text evidence="2">The sequence shown here is derived from an EMBL/GenBank/DDBJ whole genome shotgun (WGS) entry which is preliminary data.</text>
</comment>
<dbReference type="Proteomes" id="UP000294843">
    <property type="component" value="Unassembled WGS sequence"/>
</dbReference>
<dbReference type="PANTHER" id="PTHR30336">
    <property type="entry name" value="INNER MEMBRANE PROTEIN, PROBABLE PERMEASE"/>
    <property type="match status" value="1"/>
</dbReference>
<dbReference type="RefSeq" id="WP_133451116.1">
    <property type="nucleotide sequence ID" value="NZ_SCWF01000002.1"/>
</dbReference>
<reference evidence="2 3" key="1">
    <citation type="submission" date="2019-01" db="EMBL/GenBank/DDBJ databases">
        <title>Draft genome sequences of the type strains of six Macrococcus species.</title>
        <authorList>
            <person name="Mazhar S."/>
            <person name="Altermann E."/>
            <person name="Hill C."/>
            <person name="Mcauliffe O."/>
        </authorList>
    </citation>
    <scope>NUCLEOTIDE SEQUENCE [LARGE SCALE GENOMIC DNA]</scope>
    <source>
        <strain evidence="2 3">ATCC 51825</strain>
    </source>
</reference>
<name>A0A4R6C1R2_9STAP</name>
<dbReference type="Pfam" id="PF02698">
    <property type="entry name" value="DUF218"/>
    <property type="match status" value="1"/>
</dbReference>
<dbReference type="OrthoDB" id="9782395at2"/>
<evidence type="ECO:0000313" key="3">
    <source>
        <dbReference type="Proteomes" id="UP000294843"/>
    </source>
</evidence>
<protein>
    <submittedName>
        <fullName evidence="2">YdcF family protein</fullName>
    </submittedName>
</protein>
<keyword evidence="3" id="KW-1185">Reference proteome</keyword>
<dbReference type="InterPro" id="IPR014729">
    <property type="entry name" value="Rossmann-like_a/b/a_fold"/>
</dbReference>
<dbReference type="CDD" id="cd06259">
    <property type="entry name" value="YdcF-like"/>
    <property type="match status" value="1"/>
</dbReference>
<dbReference type="PANTHER" id="PTHR30336:SF4">
    <property type="entry name" value="ENVELOPE BIOGENESIS FACTOR ELYC"/>
    <property type="match status" value="1"/>
</dbReference>
<dbReference type="EMBL" id="SCWF01000002">
    <property type="protein sequence ID" value="TDM14924.1"/>
    <property type="molecule type" value="Genomic_DNA"/>
</dbReference>
<evidence type="ECO:0000259" key="1">
    <source>
        <dbReference type="Pfam" id="PF02698"/>
    </source>
</evidence>
<dbReference type="GO" id="GO:0005886">
    <property type="term" value="C:plasma membrane"/>
    <property type="evidence" value="ECO:0007669"/>
    <property type="project" value="TreeGrafter"/>
</dbReference>
<sequence>MMKTTKQAALIILTLLTLFLSFVLVESLQTTKSDVPIKSDVIVVLNGGSGRIEKAVEIYKQGLASYIILSPADITKPDDIYQQAIRLGVPADRLLVDSVATSTYKNSTIVNGLMDRHHMRSGIVVTSDYHLKRAKEIFERYKGNKYFFYVGAPDTKGRSWYERPDALNLWQSELKKNIGYRLGLFRWIDE</sequence>
<organism evidence="2 3">
    <name type="scientific">Macrococcus bovicus</name>
    <dbReference type="NCBI Taxonomy" id="69968"/>
    <lineage>
        <taxon>Bacteria</taxon>
        <taxon>Bacillati</taxon>
        <taxon>Bacillota</taxon>
        <taxon>Bacilli</taxon>
        <taxon>Bacillales</taxon>
        <taxon>Staphylococcaceae</taxon>
        <taxon>Macrococcus</taxon>
    </lineage>
</organism>
<dbReference type="GO" id="GO:0000270">
    <property type="term" value="P:peptidoglycan metabolic process"/>
    <property type="evidence" value="ECO:0007669"/>
    <property type="project" value="TreeGrafter"/>
</dbReference>
<evidence type="ECO:0000313" key="2">
    <source>
        <dbReference type="EMBL" id="TDM14924.1"/>
    </source>
</evidence>
<dbReference type="GO" id="GO:0043164">
    <property type="term" value="P:Gram-negative-bacterium-type cell wall biogenesis"/>
    <property type="evidence" value="ECO:0007669"/>
    <property type="project" value="TreeGrafter"/>
</dbReference>
<dbReference type="InterPro" id="IPR003848">
    <property type="entry name" value="DUF218"/>
</dbReference>
<dbReference type="InterPro" id="IPR051599">
    <property type="entry name" value="Cell_Envelope_Assoc"/>
</dbReference>